<reference evidence="4 5" key="1">
    <citation type="submission" date="2017-03" db="EMBL/GenBank/DDBJ databases">
        <title>WGS assembly of Porphyra umbilicalis.</title>
        <authorList>
            <person name="Brawley S.H."/>
            <person name="Blouin N.A."/>
            <person name="Ficko-Blean E."/>
            <person name="Wheeler G.L."/>
            <person name="Lohr M."/>
            <person name="Goodson H.V."/>
            <person name="Jenkins J.W."/>
            <person name="Blaby-Haas C.E."/>
            <person name="Helliwell K.E."/>
            <person name="Chan C."/>
            <person name="Marriage T."/>
            <person name="Bhattacharya D."/>
            <person name="Klein A.S."/>
            <person name="Badis Y."/>
            <person name="Brodie J."/>
            <person name="Cao Y."/>
            <person name="Collen J."/>
            <person name="Dittami S.M."/>
            <person name="Gachon C.M."/>
            <person name="Green B.R."/>
            <person name="Karpowicz S."/>
            <person name="Kim J.W."/>
            <person name="Kudahl U."/>
            <person name="Lin S."/>
            <person name="Michel G."/>
            <person name="Mittag M."/>
            <person name="Olson B.J."/>
            <person name="Pangilinan J."/>
            <person name="Peng Y."/>
            <person name="Qiu H."/>
            <person name="Shu S."/>
            <person name="Singer J.T."/>
            <person name="Smith A.G."/>
            <person name="Sprecher B.N."/>
            <person name="Wagner V."/>
            <person name="Wang W."/>
            <person name="Wang Z.-Y."/>
            <person name="Yan J."/>
            <person name="Yarish C."/>
            <person name="Zoeuner-Riek S."/>
            <person name="Zhuang Y."/>
            <person name="Zou Y."/>
            <person name="Lindquist E.A."/>
            <person name="Grimwood J."/>
            <person name="Barry K."/>
            <person name="Rokhsar D.S."/>
            <person name="Schmutz J."/>
            <person name="Stiller J.W."/>
            <person name="Grossman A.R."/>
            <person name="Prochnik S.E."/>
        </authorList>
    </citation>
    <scope>NUCLEOTIDE SEQUENCE [LARGE SCALE GENOMIC DNA]</scope>
    <source>
        <strain evidence="4">4086291</strain>
    </source>
</reference>
<dbReference type="GO" id="GO:0016301">
    <property type="term" value="F:kinase activity"/>
    <property type="evidence" value="ECO:0007669"/>
    <property type="project" value="UniProtKB-UniRule"/>
</dbReference>
<gene>
    <name evidence="4" type="ORF">BU14_0528s0014</name>
</gene>
<dbReference type="EMBL" id="KV919131">
    <property type="protein sequence ID" value="OSX71486.1"/>
    <property type="molecule type" value="Genomic_DNA"/>
</dbReference>
<organism evidence="4 5">
    <name type="scientific">Porphyra umbilicalis</name>
    <name type="common">Purple laver</name>
    <name type="synonym">Red alga</name>
    <dbReference type="NCBI Taxonomy" id="2786"/>
    <lineage>
        <taxon>Eukaryota</taxon>
        <taxon>Rhodophyta</taxon>
        <taxon>Bangiophyceae</taxon>
        <taxon>Bangiales</taxon>
        <taxon>Bangiaceae</taxon>
        <taxon>Porphyra</taxon>
    </lineage>
</organism>
<keyword evidence="5" id="KW-1185">Reference proteome</keyword>
<dbReference type="Gene3D" id="3.30.200.20">
    <property type="entry name" value="Phosphorylase Kinase, domain 1"/>
    <property type="match status" value="1"/>
</dbReference>
<keyword evidence="3" id="KW-0808">Transferase</keyword>
<comment type="catalytic activity">
    <reaction evidence="2">
        <text>N(6)-D-ribulosyl-L-lysyl-[protein] + ATP = N(6)-(3-O-phospho-D-ribulosyl)-L-lysyl-[protein] + ADP + H(+)</text>
        <dbReference type="Rhea" id="RHEA:48432"/>
        <dbReference type="Rhea" id="RHEA-COMP:12103"/>
        <dbReference type="Rhea" id="RHEA-COMP:12104"/>
        <dbReference type="ChEBI" id="CHEBI:15378"/>
        <dbReference type="ChEBI" id="CHEBI:30616"/>
        <dbReference type="ChEBI" id="CHEBI:90418"/>
        <dbReference type="ChEBI" id="CHEBI:90420"/>
        <dbReference type="ChEBI" id="CHEBI:456216"/>
        <dbReference type="EC" id="2.7.1.172"/>
    </reaction>
    <physiologicalReaction direction="left-to-right" evidence="2">
        <dbReference type="Rhea" id="RHEA:48433"/>
    </physiologicalReaction>
</comment>
<dbReference type="Pfam" id="PF03881">
    <property type="entry name" value="Fructosamin_kin"/>
    <property type="match status" value="1"/>
</dbReference>
<evidence type="ECO:0000256" key="3">
    <source>
        <dbReference type="PIRNR" id="PIRNR006221"/>
    </source>
</evidence>
<dbReference type="OrthoDB" id="5772781at2759"/>
<proteinExistence type="inferred from homology"/>
<dbReference type="PANTHER" id="PTHR12149">
    <property type="entry name" value="FRUCTOSAMINE 3 KINASE-RELATED PROTEIN"/>
    <property type="match status" value="1"/>
</dbReference>
<dbReference type="Proteomes" id="UP000218209">
    <property type="component" value="Unassembled WGS sequence"/>
</dbReference>
<evidence type="ECO:0000256" key="2">
    <source>
        <dbReference type="ARBA" id="ARBA00048655"/>
    </source>
</evidence>
<sequence length="305" mass="31396">MAIQTLTSEAADYIAASIPDVGTVLPPKGAAGGSGWASTAVIPTTSGRSFFVKTAARPAAAMFTAEAAGLAALSAAATAGGADVVVPTAYTARDGADGGSFLVMDAVPLGGRVDMRRLGDAVGAIHAAPLPAGVAGKGHGFGVGVGTIGGSVQRNAWADDWVTFWVERRLRPQLAATRDAALIREGGKLCEGVAALFADEPAPAPVCLHGDLWSGNYGATPEGVPVLYDPATYYGHAEAEWGMSWCASFNSAFYDAYHARMPRAAGADEREDLYTLYHILNHANLFGGGYRSQAAGLIGSLLRRL</sequence>
<evidence type="ECO:0000313" key="5">
    <source>
        <dbReference type="Proteomes" id="UP000218209"/>
    </source>
</evidence>
<dbReference type="PANTHER" id="PTHR12149:SF8">
    <property type="entry name" value="PROTEIN-RIBULOSAMINE 3-KINASE"/>
    <property type="match status" value="1"/>
</dbReference>
<evidence type="ECO:0000256" key="1">
    <source>
        <dbReference type="ARBA" id="ARBA00011961"/>
    </source>
</evidence>
<dbReference type="AlphaFoldDB" id="A0A1X6NSL3"/>
<dbReference type="InterPro" id="IPR011009">
    <property type="entry name" value="Kinase-like_dom_sf"/>
</dbReference>
<dbReference type="SUPFAM" id="SSF56112">
    <property type="entry name" value="Protein kinase-like (PK-like)"/>
    <property type="match status" value="1"/>
</dbReference>
<dbReference type="GO" id="GO:0102193">
    <property type="term" value="F:protein-ribulosamine 3-kinase activity"/>
    <property type="evidence" value="ECO:0007669"/>
    <property type="project" value="UniProtKB-EC"/>
</dbReference>
<accession>A0A1X6NSL3</accession>
<keyword evidence="3" id="KW-0418">Kinase</keyword>
<protein>
    <recommendedName>
        <fullName evidence="1">protein-ribulosamine 3-kinase</fullName>
        <ecNumber evidence="1">2.7.1.172</ecNumber>
    </recommendedName>
</protein>
<name>A0A1X6NSL3_PORUM</name>
<comment type="similarity">
    <text evidence="3">Belongs to the fructosamine kinase family.</text>
</comment>
<dbReference type="InterPro" id="IPR016477">
    <property type="entry name" value="Fructo-/Ketosamine-3-kinase"/>
</dbReference>
<dbReference type="EC" id="2.7.1.172" evidence="1"/>
<dbReference type="PIRSF" id="PIRSF006221">
    <property type="entry name" value="Ketosamine-3-kinase"/>
    <property type="match status" value="1"/>
</dbReference>
<dbReference type="Gene3D" id="3.90.1200.10">
    <property type="match status" value="1"/>
</dbReference>
<evidence type="ECO:0000313" key="4">
    <source>
        <dbReference type="EMBL" id="OSX71486.1"/>
    </source>
</evidence>